<protein>
    <submittedName>
        <fullName evidence="1">Uncharacterized protein</fullName>
    </submittedName>
</protein>
<evidence type="ECO:0000313" key="1">
    <source>
        <dbReference type="EMBL" id="KAJ8422881.1"/>
    </source>
</evidence>
<evidence type="ECO:0000313" key="2">
    <source>
        <dbReference type="Proteomes" id="UP001153076"/>
    </source>
</evidence>
<sequence>MNLGIGRGLSSSRIYNIKDITPTSFPAEEEEVVLPILHFRLIFNGRHEARPIVEIVPPQIATLFWGLLNRVNQAIYLGQAGTKPTDPDDDSVRELVQAPFEDELREECPELVWRLNAGSRLRLCHPANLKVGHIDSYGDLPRVRHLHLRAKTAEGGGVLAAGPRGCARLKKGNDIGNLFRLPILILLRDSGHHPAINNGREVGELRVLTLHLGPSLPLTDVPTGRAR</sequence>
<gene>
    <name evidence="1" type="ORF">Cgig2_027364</name>
</gene>
<dbReference type="EMBL" id="JAKOGI010002118">
    <property type="protein sequence ID" value="KAJ8422881.1"/>
    <property type="molecule type" value="Genomic_DNA"/>
</dbReference>
<dbReference type="Proteomes" id="UP001153076">
    <property type="component" value="Unassembled WGS sequence"/>
</dbReference>
<reference evidence="1" key="1">
    <citation type="submission" date="2022-04" db="EMBL/GenBank/DDBJ databases">
        <title>Carnegiea gigantea Genome sequencing and assembly v2.</title>
        <authorList>
            <person name="Copetti D."/>
            <person name="Sanderson M.J."/>
            <person name="Burquez A."/>
            <person name="Wojciechowski M.F."/>
        </authorList>
    </citation>
    <scope>NUCLEOTIDE SEQUENCE</scope>
    <source>
        <strain evidence="1">SGP5-SGP5p</strain>
        <tissue evidence="1">Aerial part</tissue>
    </source>
</reference>
<accession>A0A9Q1GPC4</accession>
<organism evidence="1 2">
    <name type="scientific">Carnegiea gigantea</name>
    <dbReference type="NCBI Taxonomy" id="171969"/>
    <lineage>
        <taxon>Eukaryota</taxon>
        <taxon>Viridiplantae</taxon>
        <taxon>Streptophyta</taxon>
        <taxon>Embryophyta</taxon>
        <taxon>Tracheophyta</taxon>
        <taxon>Spermatophyta</taxon>
        <taxon>Magnoliopsida</taxon>
        <taxon>eudicotyledons</taxon>
        <taxon>Gunneridae</taxon>
        <taxon>Pentapetalae</taxon>
        <taxon>Caryophyllales</taxon>
        <taxon>Cactineae</taxon>
        <taxon>Cactaceae</taxon>
        <taxon>Cactoideae</taxon>
        <taxon>Echinocereeae</taxon>
        <taxon>Carnegiea</taxon>
    </lineage>
</organism>
<proteinExistence type="predicted"/>
<name>A0A9Q1GPC4_9CARY</name>
<dbReference type="AlphaFoldDB" id="A0A9Q1GPC4"/>
<keyword evidence="2" id="KW-1185">Reference proteome</keyword>
<comment type="caution">
    <text evidence="1">The sequence shown here is derived from an EMBL/GenBank/DDBJ whole genome shotgun (WGS) entry which is preliminary data.</text>
</comment>